<dbReference type="OMA" id="TIHYINQ"/>
<dbReference type="OrthoDB" id="2196034at2759"/>
<accession>L2GQJ0</accession>
<dbReference type="HOGENOM" id="CLU_744342_0_0_1"/>
<name>L2GQJ0_VITCO</name>
<proteinExistence type="predicted"/>
<dbReference type="GeneID" id="19880818"/>
<sequence length="372" mass="43066">MNRHLQKMCNSGSFMEICKIIESKTTKPNHNYKDMTLTTTDLDHLKQFTISNILKTLNSDSKIPEPLIKLSVLLGEDHISLVRSVVCNFVVSRKSADISQFIQQNFQNPSSLRKIFDFLEQTADNVSNLYSNTPIDWNIDLKLVNRSLVMIKQILCEYFFSSEVMPDSYSAGIVYTINFERKLENFFNNKKCCISPAGNTDDDSAVSYNQSNLSECIHKRMLSRVCVPYIEIFFEQCLSKNSDVSPQQSIIEKNIIKSYIEFFKQLEYAYGIALYIDDREAYIKLVTIVDRCLFNLIRQTKIEDSPAKMIVVISTILYIQHVLEEFVNNVSLRHPIEFQLVSMEASRKLERQQAIKIEHEFNNNFSGNVLDF</sequence>
<dbReference type="VEuPathDB" id="MicrosporidiaDB:VICG_00100"/>
<evidence type="ECO:0000313" key="2">
    <source>
        <dbReference type="Proteomes" id="UP000011082"/>
    </source>
</evidence>
<protein>
    <submittedName>
        <fullName evidence="1">Uncharacterized protein</fullName>
    </submittedName>
</protein>
<dbReference type="EMBL" id="JH370130">
    <property type="protein sequence ID" value="ELA42785.1"/>
    <property type="molecule type" value="Genomic_DNA"/>
</dbReference>
<gene>
    <name evidence="1" type="ORF">VICG_00100</name>
</gene>
<evidence type="ECO:0000313" key="1">
    <source>
        <dbReference type="EMBL" id="ELA42785.1"/>
    </source>
</evidence>
<dbReference type="AlphaFoldDB" id="L2GQJ0"/>
<reference evidence="2" key="1">
    <citation type="submission" date="2011-05" db="EMBL/GenBank/DDBJ databases">
        <title>The genome sequence of Vittaforma corneae strain ATCC 50505.</title>
        <authorList>
            <consortium name="The Broad Institute Genome Sequencing Platform"/>
            <person name="Cuomo C."/>
            <person name="Didier E."/>
            <person name="Bowers L."/>
            <person name="Young S.K."/>
            <person name="Zeng Q."/>
            <person name="Gargeya S."/>
            <person name="Fitzgerald M."/>
            <person name="Haas B."/>
            <person name="Abouelleil A."/>
            <person name="Alvarado L."/>
            <person name="Arachchi H.M."/>
            <person name="Berlin A."/>
            <person name="Chapman S.B."/>
            <person name="Gearin G."/>
            <person name="Goldberg J."/>
            <person name="Griggs A."/>
            <person name="Gujja S."/>
            <person name="Hansen M."/>
            <person name="Heiman D."/>
            <person name="Howarth C."/>
            <person name="Larimer J."/>
            <person name="Lui A."/>
            <person name="MacDonald P.J.P."/>
            <person name="McCowen C."/>
            <person name="Montmayeur A."/>
            <person name="Murphy C."/>
            <person name="Neiman D."/>
            <person name="Pearson M."/>
            <person name="Priest M."/>
            <person name="Roberts A."/>
            <person name="Saif S."/>
            <person name="Shea T."/>
            <person name="Sisk P."/>
            <person name="Stolte C."/>
            <person name="Sykes S."/>
            <person name="Wortman J."/>
            <person name="Nusbaum C."/>
            <person name="Birren B."/>
        </authorList>
    </citation>
    <scope>NUCLEOTIDE SEQUENCE [LARGE SCALE GENOMIC DNA]</scope>
    <source>
        <strain evidence="2">ATCC 50505</strain>
    </source>
</reference>
<keyword evidence="2" id="KW-1185">Reference proteome</keyword>
<dbReference type="Proteomes" id="UP000011082">
    <property type="component" value="Unassembled WGS sequence"/>
</dbReference>
<organism evidence="1 2">
    <name type="scientific">Vittaforma corneae (strain ATCC 50505)</name>
    <name type="common">Microsporidian parasite</name>
    <name type="synonym">Nosema corneum</name>
    <dbReference type="NCBI Taxonomy" id="993615"/>
    <lineage>
        <taxon>Eukaryota</taxon>
        <taxon>Fungi</taxon>
        <taxon>Fungi incertae sedis</taxon>
        <taxon>Microsporidia</taxon>
        <taxon>Nosematidae</taxon>
        <taxon>Vittaforma</taxon>
    </lineage>
</organism>
<dbReference type="InParanoid" id="L2GQJ0"/>
<dbReference type="RefSeq" id="XP_007603553.1">
    <property type="nucleotide sequence ID" value="XM_007603491.1"/>
</dbReference>